<dbReference type="AlphaFoldDB" id="A0A9P7Z4Y4"/>
<evidence type="ECO:0000313" key="2">
    <source>
        <dbReference type="EMBL" id="KAG9245689.1"/>
    </source>
</evidence>
<feature type="chain" id="PRO_5040229521" evidence="1">
    <location>
        <begin position="18"/>
        <end position="116"/>
    </location>
</feature>
<dbReference type="EMBL" id="MU253835">
    <property type="protein sequence ID" value="KAG9245689.1"/>
    <property type="molecule type" value="Genomic_DNA"/>
</dbReference>
<sequence>MQLSAILLAALASSSLAITPIAIGYQYRVSTINYNIAYVEGKDPCKEDVAISLLGKERCNRPFRLAGATYELKNCGKSNWQILRNGKFAGDCKAIKDKKVHCGGSTHDVIKTAICA</sequence>
<keyword evidence="3" id="KW-1185">Reference proteome</keyword>
<evidence type="ECO:0000256" key="1">
    <source>
        <dbReference type="SAM" id="SignalP"/>
    </source>
</evidence>
<organism evidence="2 3">
    <name type="scientific">Calycina marina</name>
    <dbReference type="NCBI Taxonomy" id="1763456"/>
    <lineage>
        <taxon>Eukaryota</taxon>
        <taxon>Fungi</taxon>
        <taxon>Dikarya</taxon>
        <taxon>Ascomycota</taxon>
        <taxon>Pezizomycotina</taxon>
        <taxon>Leotiomycetes</taxon>
        <taxon>Helotiales</taxon>
        <taxon>Pezizellaceae</taxon>
        <taxon>Calycina</taxon>
    </lineage>
</organism>
<protein>
    <submittedName>
        <fullName evidence="2">Uncharacterized protein</fullName>
    </submittedName>
</protein>
<keyword evidence="1" id="KW-0732">Signal</keyword>
<comment type="caution">
    <text evidence="2">The sequence shown here is derived from an EMBL/GenBank/DDBJ whole genome shotgun (WGS) entry which is preliminary data.</text>
</comment>
<evidence type="ECO:0000313" key="3">
    <source>
        <dbReference type="Proteomes" id="UP000887226"/>
    </source>
</evidence>
<proteinExistence type="predicted"/>
<name>A0A9P7Z4Y4_9HELO</name>
<dbReference type="Proteomes" id="UP000887226">
    <property type="component" value="Unassembled WGS sequence"/>
</dbReference>
<feature type="signal peptide" evidence="1">
    <location>
        <begin position="1"/>
        <end position="17"/>
    </location>
</feature>
<gene>
    <name evidence="2" type="ORF">BJ878DRAFT_500356</name>
</gene>
<accession>A0A9P7Z4Y4</accession>
<reference evidence="2" key="1">
    <citation type="journal article" date="2021" name="IMA Fungus">
        <title>Genomic characterization of three marine fungi, including Emericellopsis atlantica sp. nov. with signatures of a generalist lifestyle and marine biomass degradation.</title>
        <authorList>
            <person name="Hagestad O.C."/>
            <person name="Hou L."/>
            <person name="Andersen J.H."/>
            <person name="Hansen E.H."/>
            <person name="Altermark B."/>
            <person name="Li C."/>
            <person name="Kuhnert E."/>
            <person name="Cox R.J."/>
            <person name="Crous P.W."/>
            <person name="Spatafora J.W."/>
            <person name="Lail K."/>
            <person name="Amirebrahimi M."/>
            <person name="Lipzen A."/>
            <person name="Pangilinan J."/>
            <person name="Andreopoulos W."/>
            <person name="Hayes R.D."/>
            <person name="Ng V."/>
            <person name="Grigoriev I.V."/>
            <person name="Jackson S.A."/>
            <person name="Sutton T.D.S."/>
            <person name="Dobson A.D.W."/>
            <person name="Rama T."/>
        </authorList>
    </citation>
    <scope>NUCLEOTIDE SEQUENCE</scope>
    <source>
        <strain evidence="2">TRa3180A</strain>
    </source>
</reference>
<dbReference type="OrthoDB" id="5224669at2759"/>